<feature type="compositionally biased region" description="Polar residues" evidence="1">
    <location>
        <begin position="232"/>
        <end position="248"/>
    </location>
</feature>
<accession>A0A4S8VNW0</accession>
<dbReference type="AlphaFoldDB" id="A0A4S8VNW0"/>
<dbReference type="Proteomes" id="UP000308014">
    <property type="component" value="Unassembled WGS sequence"/>
</dbReference>
<feature type="region of interest" description="Disordered" evidence="1">
    <location>
        <begin position="209"/>
        <end position="248"/>
    </location>
</feature>
<comment type="caution">
    <text evidence="2">The sequence shown here is derived from an EMBL/GenBank/DDBJ whole genome shotgun (WGS) entry which is preliminary data.</text>
</comment>
<protein>
    <submittedName>
        <fullName evidence="2">Uncharacterized protein</fullName>
    </submittedName>
</protein>
<proteinExistence type="predicted"/>
<feature type="region of interest" description="Disordered" evidence="1">
    <location>
        <begin position="1"/>
        <end position="26"/>
    </location>
</feature>
<name>A0A4S8VNW0_AURPU</name>
<dbReference type="EMBL" id="QZAJ01000228">
    <property type="protein sequence ID" value="THW13602.1"/>
    <property type="molecule type" value="Genomic_DNA"/>
</dbReference>
<feature type="region of interest" description="Disordered" evidence="1">
    <location>
        <begin position="450"/>
        <end position="535"/>
    </location>
</feature>
<sequence>MAQTYQKSHYDYDGIQRSERRPSRGPLHTVDRYVAYSTRPDPRHEARTYVLQTPIHDIVIKALPGNEHRWLVPAADDARSSAVADILAKPVEVLELMPVHVCIIEYACFIALPQNTLLTIPSQVGTSQTFDLDTSVGGPSPMAPISPYSPVSPTGTGYPAYPTDDRSSSVPAYGRTGYPQTSLPAYSYDIDTPTYAISDDSRAWTTGHRPSPAMSYYQQESPASYDYPTPVSRISSDSNEPLSPLDMSTLQSSLPLPLERRLPAPNFVGTPITPDNDIRSPISARLSSLSISGPYGRSNSASWGVDGVERRQPSIHDLAEASMMLPPVTRGLTGSTATLPALGQDTTPMSTAMFVSSHGSDNMASLQASTGAPQPNYYSAGTSALPSLTTGMLPPSSYTRYTAINNSDSSLPVINTNDRTDATSYYGWTPTNANSTEALPTINNVEATAQSTAGVDRKYTPTQLSARYPPLHHPRPKVVPSTPHATTLEKHDRVQQKDEKHQRPSSGSSQHKPSSGSSSSTHGKKSGHKPSKGSL</sequence>
<feature type="compositionally biased region" description="Basic and acidic residues" evidence="1">
    <location>
        <begin position="8"/>
        <end position="22"/>
    </location>
</feature>
<gene>
    <name evidence="2" type="ORF">D6D24_05946</name>
</gene>
<evidence type="ECO:0000256" key="1">
    <source>
        <dbReference type="SAM" id="MobiDB-lite"/>
    </source>
</evidence>
<evidence type="ECO:0000313" key="3">
    <source>
        <dbReference type="Proteomes" id="UP000308014"/>
    </source>
</evidence>
<feature type="compositionally biased region" description="Basic residues" evidence="1">
    <location>
        <begin position="522"/>
        <end position="535"/>
    </location>
</feature>
<feature type="compositionally biased region" description="Basic and acidic residues" evidence="1">
    <location>
        <begin position="487"/>
        <end position="502"/>
    </location>
</feature>
<evidence type="ECO:0000313" key="2">
    <source>
        <dbReference type="EMBL" id="THW13602.1"/>
    </source>
</evidence>
<reference evidence="2 3" key="1">
    <citation type="submission" date="2018-10" db="EMBL/GenBank/DDBJ databases">
        <title>Fifty Aureobasidium pullulans genomes reveal a recombining polyextremotolerant generalist.</title>
        <authorList>
            <person name="Gostincar C."/>
            <person name="Turk M."/>
            <person name="Zajc J."/>
            <person name="Gunde-Cimerman N."/>
        </authorList>
    </citation>
    <scope>NUCLEOTIDE SEQUENCE [LARGE SCALE GENOMIC DNA]</scope>
    <source>
        <strain evidence="2 3">EXF-11318</strain>
    </source>
</reference>
<feature type="compositionally biased region" description="Low complexity" evidence="1">
    <location>
        <begin position="504"/>
        <end position="521"/>
    </location>
</feature>
<organism evidence="2 3">
    <name type="scientific">Aureobasidium pullulans</name>
    <name type="common">Black yeast</name>
    <name type="synonym">Pullularia pullulans</name>
    <dbReference type="NCBI Taxonomy" id="5580"/>
    <lineage>
        <taxon>Eukaryota</taxon>
        <taxon>Fungi</taxon>
        <taxon>Dikarya</taxon>
        <taxon>Ascomycota</taxon>
        <taxon>Pezizomycotina</taxon>
        <taxon>Dothideomycetes</taxon>
        <taxon>Dothideomycetidae</taxon>
        <taxon>Dothideales</taxon>
        <taxon>Saccotheciaceae</taxon>
        <taxon>Aureobasidium</taxon>
    </lineage>
</organism>